<feature type="region of interest" description="Disordered" evidence="1">
    <location>
        <begin position="1"/>
        <end position="68"/>
    </location>
</feature>
<dbReference type="Proteomes" id="UP000008370">
    <property type="component" value="Unassembled WGS sequence"/>
</dbReference>
<accession>K5VR23</accession>
<name>K5VR23_PHACS</name>
<evidence type="ECO:0000313" key="2">
    <source>
        <dbReference type="EMBL" id="EKM49190.1"/>
    </source>
</evidence>
<reference evidence="2 3" key="1">
    <citation type="journal article" date="2012" name="BMC Genomics">
        <title>Comparative genomics of the white-rot fungi, Phanerochaete carnosa and P. chrysosporium, to elucidate the genetic basis of the distinct wood types they colonize.</title>
        <authorList>
            <person name="Suzuki H."/>
            <person name="MacDonald J."/>
            <person name="Syed K."/>
            <person name="Salamov A."/>
            <person name="Hori C."/>
            <person name="Aerts A."/>
            <person name="Henrissat B."/>
            <person name="Wiebenga A."/>
            <person name="vanKuyk P.A."/>
            <person name="Barry K."/>
            <person name="Lindquist E."/>
            <person name="LaButti K."/>
            <person name="Lapidus A."/>
            <person name="Lucas S."/>
            <person name="Coutinho P."/>
            <person name="Gong Y."/>
            <person name="Samejima M."/>
            <person name="Mahadevan R."/>
            <person name="Abou-Zaid M."/>
            <person name="de Vries R.P."/>
            <person name="Igarashi K."/>
            <person name="Yadav J.S."/>
            <person name="Grigoriev I.V."/>
            <person name="Master E.R."/>
        </authorList>
    </citation>
    <scope>NUCLEOTIDE SEQUENCE [LARGE SCALE GENOMIC DNA]</scope>
    <source>
        <strain evidence="2 3">HHB-10118-sp</strain>
    </source>
</reference>
<dbReference type="RefSeq" id="XP_007402256.1">
    <property type="nucleotide sequence ID" value="XM_007402194.1"/>
</dbReference>
<dbReference type="KEGG" id="pco:PHACADRAFT_33584"/>
<dbReference type="AlphaFoldDB" id="K5VR23"/>
<feature type="compositionally biased region" description="Low complexity" evidence="1">
    <location>
        <begin position="397"/>
        <end position="408"/>
    </location>
</feature>
<feature type="region of interest" description="Disordered" evidence="1">
    <location>
        <begin position="371"/>
        <end position="455"/>
    </location>
</feature>
<proteinExistence type="predicted"/>
<evidence type="ECO:0000256" key="1">
    <source>
        <dbReference type="SAM" id="MobiDB-lite"/>
    </source>
</evidence>
<keyword evidence="3" id="KW-1185">Reference proteome</keyword>
<dbReference type="EMBL" id="JH930513">
    <property type="protein sequence ID" value="EKM49190.1"/>
    <property type="molecule type" value="Genomic_DNA"/>
</dbReference>
<dbReference type="OrthoDB" id="3267359at2759"/>
<evidence type="ECO:0000313" key="3">
    <source>
        <dbReference type="Proteomes" id="UP000008370"/>
    </source>
</evidence>
<organism evidence="2 3">
    <name type="scientific">Phanerochaete carnosa (strain HHB-10118-sp)</name>
    <name type="common">White-rot fungus</name>
    <name type="synonym">Peniophora carnosa</name>
    <dbReference type="NCBI Taxonomy" id="650164"/>
    <lineage>
        <taxon>Eukaryota</taxon>
        <taxon>Fungi</taxon>
        <taxon>Dikarya</taxon>
        <taxon>Basidiomycota</taxon>
        <taxon>Agaricomycotina</taxon>
        <taxon>Agaricomycetes</taxon>
        <taxon>Polyporales</taxon>
        <taxon>Phanerochaetaceae</taxon>
        <taxon>Phanerochaete</taxon>
    </lineage>
</organism>
<dbReference type="HOGENOM" id="CLU_034870_1_0_1"/>
<dbReference type="InParanoid" id="K5VR23"/>
<gene>
    <name evidence="2" type="ORF">PHACADRAFT_33584</name>
</gene>
<dbReference type="GeneID" id="18919826"/>
<dbReference type="STRING" id="650164.K5VR23"/>
<protein>
    <submittedName>
        <fullName evidence="2">Uncharacterized protein</fullName>
    </submittedName>
</protein>
<sequence length="455" mass="51593">MSQTPSDEPPLPEPDTSNIRRYPNQARKQHAAPARMEYRHRTKNRNTAKPTPAEVAAQAAKRQENKEKHQKALEVAGKKTWKIAEGLSEELGDHPLAYYSNFLMQQSKISDSTRKTNKWNAFLSKEIKALNEDKENSGGMRERAGNFSAELSARWANMTPEEQDEAVKDQIEELDQRRENKKYAPHNVSISSFHDSRATLEKVERELKALHQRTGVEILFSAVRGDQSDFLAPHTWSTDEKLEDFFQMTFGMEFGRFTGKLESYVLSGLSGVKKKAYEDLMDLKNKVSTLIFEKFEEAARPFVVKKMNYENFDNVATRKLALVIDHWPLPAFQAPGKFNTIAELRTLHNAWHNGHARFRRLSQDELARWEQEKLTQHQPEPPVGIAGPSATVDALMQPPASDDAQPAAGTSRTFETAFPASDTPADNAAKKPRKVRKDAGTKRGPNARTRRDKVV</sequence>